<dbReference type="InterPro" id="IPR013785">
    <property type="entry name" value="Aldolase_TIM"/>
</dbReference>
<dbReference type="SUPFAM" id="SSF102114">
    <property type="entry name" value="Radical SAM enzymes"/>
    <property type="match status" value="1"/>
</dbReference>
<dbReference type="GO" id="GO:0051536">
    <property type="term" value="F:iron-sulfur cluster binding"/>
    <property type="evidence" value="ECO:0007669"/>
    <property type="project" value="UniProtKB-KW"/>
</dbReference>
<dbReference type="SFLD" id="SFLDS00029">
    <property type="entry name" value="Radical_SAM"/>
    <property type="match status" value="1"/>
</dbReference>
<dbReference type="SFLD" id="SFLDG01067">
    <property type="entry name" value="SPASM/twitch_domain_containing"/>
    <property type="match status" value="1"/>
</dbReference>
<keyword evidence="4" id="KW-0408">Iron</keyword>
<dbReference type="HOGENOM" id="CLU_775505_0_0_7"/>
<evidence type="ECO:0000256" key="1">
    <source>
        <dbReference type="ARBA" id="ARBA00001966"/>
    </source>
</evidence>
<dbReference type="eggNOG" id="COG0535">
    <property type="taxonomic scope" value="Bacteria"/>
</dbReference>
<feature type="domain" description="Radical SAM core" evidence="6">
    <location>
        <begin position="35"/>
        <end position="204"/>
    </location>
</feature>
<gene>
    <name evidence="7" type="ORF">DESAM_20292</name>
</gene>
<evidence type="ECO:0000313" key="8">
    <source>
        <dbReference type="Proteomes" id="UP000010808"/>
    </source>
</evidence>
<proteinExistence type="predicted"/>
<dbReference type="PATRIC" id="fig|1121451.3.peg.566"/>
<evidence type="ECO:0000256" key="5">
    <source>
        <dbReference type="ARBA" id="ARBA00023014"/>
    </source>
</evidence>
<dbReference type="GO" id="GO:0003824">
    <property type="term" value="F:catalytic activity"/>
    <property type="evidence" value="ECO:0007669"/>
    <property type="project" value="InterPro"/>
</dbReference>
<keyword evidence="5" id="KW-0411">Iron-sulfur</keyword>
<reference evidence="7 8" key="1">
    <citation type="submission" date="2012-10" db="EMBL/GenBank/DDBJ databases">
        <authorList>
            <person name="Genoscope - CEA"/>
        </authorList>
    </citation>
    <scope>NUCLEOTIDE SEQUENCE [LARGE SCALE GENOMIC DNA]</scope>
    <source>
        <strain evidence="8">AM13 / DSM 14728</strain>
    </source>
</reference>
<accession>L0R784</accession>
<protein>
    <submittedName>
        <fullName evidence="7">Radical SAM domain protein</fullName>
    </submittedName>
</protein>
<name>L0R784_9BACT</name>
<dbReference type="AlphaFoldDB" id="L0R784"/>
<dbReference type="CDD" id="cd01335">
    <property type="entry name" value="Radical_SAM"/>
    <property type="match status" value="1"/>
</dbReference>
<dbReference type="GO" id="GO:0046872">
    <property type="term" value="F:metal ion binding"/>
    <property type="evidence" value="ECO:0007669"/>
    <property type="project" value="UniProtKB-KW"/>
</dbReference>
<dbReference type="STRING" id="1121451.DESAM_20292"/>
<dbReference type="PANTHER" id="PTHR11228">
    <property type="entry name" value="RADICAL SAM DOMAIN PROTEIN"/>
    <property type="match status" value="1"/>
</dbReference>
<keyword evidence="3" id="KW-0479">Metal-binding</keyword>
<dbReference type="Pfam" id="PF04055">
    <property type="entry name" value="Radical_SAM"/>
    <property type="match status" value="1"/>
</dbReference>
<dbReference type="Proteomes" id="UP000010808">
    <property type="component" value="Chromosome"/>
</dbReference>
<dbReference type="InterPro" id="IPR050377">
    <property type="entry name" value="Radical_SAM_PqqE_MftC-like"/>
</dbReference>
<keyword evidence="8" id="KW-1185">Reference proteome</keyword>
<dbReference type="InterPro" id="IPR058240">
    <property type="entry name" value="rSAM_sf"/>
</dbReference>
<evidence type="ECO:0000259" key="6">
    <source>
        <dbReference type="Pfam" id="PF04055"/>
    </source>
</evidence>
<dbReference type="InterPro" id="IPR007197">
    <property type="entry name" value="rSAM"/>
</dbReference>
<dbReference type="EMBL" id="FO203522">
    <property type="protein sequence ID" value="CCO22583.1"/>
    <property type="molecule type" value="Genomic_DNA"/>
</dbReference>
<comment type="cofactor">
    <cofactor evidence="1">
        <name>[4Fe-4S] cluster</name>
        <dbReference type="ChEBI" id="CHEBI:49883"/>
    </cofactor>
</comment>
<evidence type="ECO:0000256" key="3">
    <source>
        <dbReference type="ARBA" id="ARBA00022723"/>
    </source>
</evidence>
<keyword evidence="2" id="KW-0949">S-adenosyl-L-methionine</keyword>
<dbReference type="Gene3D" id="3.20.20.70">
    <property type="entry name" value="Aldolase class I"/>
    <property type="match status" value="1"/>
</dbReference>
<dbReference type="PANTHER" id="PTHR11228:SF35">
    <property type="entry name" value="MOLYBDENUM COFACTOR BIOSYNTHESIS PROTEIN A-RELATED"/>
    <property type="match status" value="1"/>
</dbReference>
<dbReference type="RefSeq" id="WP_015335193.1">
    <property type="nucleotide sequence ID" value="NC_020055.1"/>
</dbReference>
<organism evidence="7 8">
    <name type="scientific">Maridesulfovibrio hydrothermalis AM13 = DSM 14728</name>
    <dbReference type="NCBI Taxonomy" id="1121451"/>
    <lineage>
        <taxon>Bacteria</taxon>
        <taxon>Pseudomonadati</taxon>
        <taxon>Thermodesulfobacteriota</taxon>
        <taxon>Desulfovibrionia</taxon>
        <taxon>Desulfovibrionales</taxon>
        <taxon>Desulfovibrionaceae</taxon>
        <taxon>Maridesulfovibrio</taxon>
    </lineage>
</organism>
<dbReference type="KEGG" id="dhy:DESAM_20292"/>
<evidence type="ECO:0000256" key="4">
    <source>
        <dbReference type="ARBA" id="ARBA00023004"/>
    </source>
</evidence>
<evidence type="ECO:0000256" key="2">
    <source>
        <dbReference type="ARBA" id="ARBA00022691"/>
    </source>
</evidence>
<evidence type="ECO:0000313" key="7">
    <source>
        <dbReference type="EMBL" id="CCO22583.1"/>
    </source>
</evidence>
<sequence length="357" mass="41137">MDRQQLIEQDKISYQNERGKKAVVSYPPRWMTLGISGNCTNRCLFCSYHSEDARNGKSNVYNLVYKMSLQHAKEYIDLCYKGRIPHVHICGSGEPFLNKDIMPMVDYMIERYGKASFQSNFNESIMKRGDYIEQIIERKKDIAYIVTDMHTGDESSFHQIKKGSSLTYVLSVLKLFSKHGITLHGPCILTRSNYKEIPKIIELLIANEIQMDLLITGIYPHMFNDFTSMENVYQSSDTMITDMLNKVVQLGKRFGITVTIPQPFDSPAQHCDVFWDKIQVWPTVGVPKERYHENLIPHACNAVVLGEMASLGYLSDYESVMDFWNNDIIVNIRKKILAGKYPDSFCWSCPHARNLKP</sequence>
<dbReference type="OrthoDB" id="9782387at2"/>